<accession>A0AAW1GSM9</accession>
<dbReference type="Proteomes" id="UP001443914">
    <property type="component" value="Unassembled WGS sequence"/>
</dbReference>
<gene>
    <name evidence="11" type="ORF">RND81_14G049600</name>
</gene>
<dbReference type="SUPFAM" id="SSF53098">
    <property type="entry name" value="Ribonuclease H-like"/>
    <property type="match status" value="1"/>
</dbReference>
<dbReference type="GO" id="GO:0008408">
    <property type="term" value="F:3'-5' exonuclease activity"/>
    <property type="evidence" value="ECO:0007669"/>
    <property type="project" value="InterPro"/>
</dbReference>
<dbReference type="InterPro" id="IPR051132">
    <property type="entry name" value="3-5_Exonuclease_domain"/>
</dbReference>
<evidence type="ECO:0000256" key="5">
    <source>
        <dbReference type="ARBA" id="ARBA00022839"/>
    </source>
</evidence>
<organism evidence="11 12">
    <name type="scientific">Saponaria officinalis</name>
    <name type="common">Common soapwort</name>
    <name type="synonym">Lychnis saponaria</name>
    <dbReference type="NCBI Taxonomy" id="3572"/>
    <lineage>
        <taxon>Eukaryota</taxon>
        <taxon>Viridiplantae</taxon>
        <taxon>Streptophyta</taxon>
        <taxon>Embryophyta</taxon>
        <taxon>Tracheophyta</taxon>
        <taxon>Spermatophyta</taxon>
        <taxon>Magnoliopsida</taxon>
        <taxon>eudicotyledons</taxon>
        <taxon>Gunneridae</taxon>
        <taxon>Pentapetalae</taxon>
        <taxon>Caryophyllales</taxon>
        <taxon>Caryophyllaceae</taxon>
        <taxon>Caryophylleae</taxon>
        <taxon>Saponaria</taxon>
    </lineage>
</organism>
<dbReference type="Pfam" id="PF01612">
    <property type="entry name" value="DNA_pol_A_exo1"/>
    <property type="match status" value="1"/>
</dbReference>
<comment type="caution">
    <text evidence="11">The sequence shown here is derived from an EMBL/GenBank/DDBJ whole genome shotgun (WGS) entry which is preliminary data.</text>
</comment>
<dbReference type="Gene3D" id="3.30.420.10">
    <property type="entry name" value="Ribonuclease H-like superfamily/Ribonuclease H"/>
    <property type="match status" value="1"/>
</dbReference>
<name>A0AAW1GSM9_SAPOF</name>
<reference evidence="11" key="1">
    <citation type="submission" date="2024-03" db="EMBL/GenBank/DDBJ databases">
        <title>WGS assembly of Saponaria officinalis var. Norfolk2.</title>
        <authorList>
            <person name="Jenkins J."/>
            <person name="Shu S."/>
            <person name="Grimwood J."/>
            <person name="Barry K."/>
            <person name="Goodstein D."/>
            <person name="Schmutz J."/>
            <person name="Leebens-Mack J."/>
            <person name="Osbourn A."/>
        </authorList>
    </citation>
    <scope>NUCLEOTIDE SEQUENCE [LARGE SCALE GENOMIC DNA]</scope>
    <source>
        <strain evidence="11">JIC</strain>
    </source>
</reference>
<evidence type="ECO:0000256" key="1">
    <source>
        <dbReference type="ARBA" id="ARBA00004123"/>
    </source>
</evidence>
<dbReference type="InterPro" id="IPR036397">
    <property type="entry name" value="RNaseH_sf"/>
</dbReference>
<evidence type="ECO:0000256" key="9">
    <source>
        <dbReference type="ARBA" id="ARBA00042761"/>
    </source>
</evidence>
<dbReference type="InterPro" id="IPR012337">
    <property type="entry name" value="RNaseH-like_sf"/>
</dbReference>
<keyword evidence="12" id="KW-1185">Reference proteome</keyword>
<keyword evidence="7" id="KW-0539">Nucleus</keyword>
<dbReference type="PANTHER" id="PTHR13620:SF109">
    <property type="entry name" value="3'-5' EXONUCLEASE"/>
    <property type="match status" value="1"/>
</dbReference>
<evidence type="ECO:0000259" key="10">
    <source>
        <dbReference type="SMART" id="SM00474"/>
    </source>
</evidence>
<feature type="domain" description="3'-5' exonuclease" evidence="10">
    <location>
        <begin position="13"/>
        <end position="193"/>
    </location>
</feature>
<dbReference type="GO" id="GO:0046872">
    <property type="term" value="F:metal ion binding"/>
    <property type="evidence" value="ECO:0007669"/>
    <property type="project" value="UniProtKB-KW"/>
</dbReference>
<sequence>MKFGGNIVYCRTFQEVEKATSQIFKLLEAKKRELGRAVLGLDIEYKPTFKRGAPLNKASVMQICGDMTHSYVLHIFHSGIPDSLKCLLEDSSSTKVGVGIHNDARKVFRDHRVSVSSVQDLSDLANQKLAGVSKRWSLASLVETLTGEHLSKSKKIRLGNWEAEFLSEPQLKYAATDAFASWHLYEVLNSMTDLSESQKQH</sequence>
<dbReference type="GO" id="GO:0005634">
    <property type="term" value="C:nucleus"/>
    <property type="evidence" value="ECO:0007669"/>
    <property type="project" value="UniProtKB-SubCell"/>
</dbReference>
<keyword evidence="2" id="KW-0540">Nuclease</keyword>
<evidence type="ECO:0000256" key="6">
    <source>
        <dbReference type="ARBA" id="ARBA00022842"/>
    </source>
</evidence>
<dbReference type="CDD" id="cd06141">
    <property type="entry name" value="WRN_exo"/>
    <property type="match status" value="1"/>
</dbReference>
<dbReference type="FunFam" id="3.30.420.10:FF:000114">
    <property type="entry name" value="Werner Syndrome-like exonuclease"/>
    <property type="match status" value="1"/>
</dbReference>
<keyword evidence="4" id="KW-0378">Hydrolase</keyword>
<dbReference type="EMBL" id="JBDFQZ010000014">
    <property type="protein sequence ID" value="KAK9664537.1"/>
    <property type="molecule type" value="Genomic_DNA"/>
</dbReference>
<protein>
    <recommendedName>
        <fullName evidence="8">3'-5' exonuclease</fullName>
    </recommendedName>
    <alternativeName>
        <fullName evidence="9">Werner Syndrome-like exonuclease</fullName>
    </alternativeName>
</protein>
<dbReference type="SMART" id="SM00474">
    <property type="entry name" value="35EXOc"/>
    <property type="match status" value="1"/>
</dbReference>
<dbReference type="InterPro" id="IPR002562">
    <property type="entry name" value="3'-5'_exonuclease_dom"/>
</dbReference>
<keyword evidence="3" id="KW-0479">Metal-binding</keyword>
<evidence type="ECO:0000313" key="12">
    <source>
        <dbReference type="Proteomes" id="UP001443914"/>
    </source>
</evidence>
<comment type="subcellular location">
    <subcellularLocation>
        <location evidence="1">Nucleus</location>
    </subcellularLocation>
</comment>
<dbReference type="GO" id="GO:0006139">
    <property type="term" value="P:nucleobase-containing compound metabolic process"/>
    <property type="evidence" value="ECO:0007669"/>
    <property type="project" value="InterPro"/>
</dbReference>
<evidence type="ECO:0000256" key="4">
    <source>
        <dbReference type="ARBA" id="ARBA00022801"/>
    </source>
</evidence>
<evidence type="ECO:0000256" key="2">
    <source>
        <dbReference type="ARBA" id="ARBA00022722"/>
    </source>
</evidence>
<evidence type="ECO:0000256" key="7">
    <source>
        <dbReference type="ARBA" id="ARBA00023242"/>
    </source>
</evidence>
<evidence type="ECO:0000256" key="8">
    <source>
        <dbReference type="ARBA" id="ARBA00040531"/>
    </source>
</evidence>
<keyword evidence="5" id="KW-0269">Exonuclease</keyword>
<proteinExistence type="predicted"/>
<dbReference type="GO" id="GO:0003676">
    <property type="term" value="F:nucleic acid binding"/>
    <property type="evidence" value="ECO:0007669"/>
    <property type="project" value="InterPro"/>
</dbReference>
<dbReference type="AlphaFoldDB" id="A0AAW1GSM9"/>
<evidence type="ECO:0000313" key="11">
    <source>
        <dbReference type="EMBL" id="KAK9664537.1"/>
    </source>
</evidence>
<evidence type="ECO:0000256" key="3">
    <source>
        <dbReference type="ARBA" id="ARBA00022723"/>
    </source>
</evidence>
<dbReference type="PANTHER" id="PTHR13620">
    <property type="entry name" value="3-5 EXONUCLEASE"/>
    <property type="match status" value="1"/>
</dbReference>
<keyword evidence="6" id="KW-0460">Magnesium</keyword>